<keyword evidence="2" id="KW-1185">Reference proteome</keyword>
<gene>
    <name evidence="1" type="ORF">GCM10009798_04850</name>
</gene>
<dbReference type="Pfam" id="PF12710">
    <property type="entry name" value="HAD"/>
    <property type="match status" value="1"/>
</dbReference>
<comment type="caution">
    <text evidence="1">The sequence shown here is derived from an EMBL/GenBank/DDBJ whole genome shotgun (WGS) entry which is preliminary data.</text>
</comment>
<dbReference type="Proteomes" id="UP001500571">
    <property type="component" value="Unassembled WGS sequence"/>
</dbReference>
<protein>
    <submittedName>
        <fullName evidence="1">HAD family hydrolase</fullName>
    </submittedName>
</protein>
<reference evidence="1 2" key="1">
    <citation type="journal article" date="2019" name="Int. J. Syst. Evol. Microbiol.">
        <title>The Global Catalogue of Microorganisms (GCM) 10K type strain sequencing project: providing services to taxonomists for standard genome sequencing and annotation.</title>
        <authorList>
            <consortium name="The Broad Institute Genomics Platform"/>
            <consortium name="The Broad Institute Genome Sequencing Center for Infectious Disease"/>
            <person name="Wu L."/>
            <person name="Ma J."/>
        </authorList>
    </citation>
    <scope>NUCLEOTIDE SEQUENCE [LARGE SCALE GENOMIC DNA]</scope>
    <source>
        <strain evidence="1 2">JCM 15309</strain>
    </source>
</reference>
<dbReference type="CDD" id="cd01427">
    <property type="entry name" value="HAD_like"/>
    <property type="match status" value="1"/>
</dbReference>
<dbReference type="SUPFAM" id="SSF56784">
    <property type="entry name" value="HAD-like"/>
    <property type="match status" value="1"/>
</dbReference>
<evidence type="ECO:0000313" key="2">
    <source>
        <dbReference type="Proteomes" id="UP001500571"/>
    </source>
</evidence>
<dbReference type="InterPro" id="IPR023214">
    <property type="entry name" value="HAD_sf"/>
</dbReference>
<keyword evidence="1" id="KW-0378">Hydrolase</keyword>
<accession>A0ABN2QE21</accession>
<name>A0ABN2QE21_9ACTN</name>
<dbReference type="GO" id="GO:0016787">
    <property type="term" value="F:hydrolase activity"/>
    <property type="evidence" value="ECO:0007669"/>
    <property type="project" value="UniProtKB-KW"/>
</dbReference>
<dbReference type="EMBL" id="BAAAPB010000001">
    <property type="protein sequence ID" value="GAA1948694.1"/>
    <property type="molecule type" value="Genomic_DNA"/>
</dbReference>
<proteinExistence type="predicted"/>
<organism evidence="1 2">
    <name type="scientific">Nocardioides panacihumi</name>
    <dbReference type="NCBI Taxonomy" id="400774"/>
    <lineage>
        <taxon>Bacteria</taxon>
        <taxon>Bacillati</taxon>
        <taxon>Actinomycetota</taxon>
        <taxon>Actinomycetes</taxon>
        <taxon>Propionibacteriales</taxon>
        <taxon>Nocardioidaceae</taxon>
        <taxon>Nocardioides</taxon>
    </lineage>
</organism>
<sequence>MNDEILPSWRAGAARDAVLAFLDAAASVPAERRVACFDNDGTLWCERPTYVQFDFFVDALKGAVRADPALAAKPEFAALISHDEAAIGEIGLERIVTALSGLFEGRSPEEFTAQAREFMARSDHATLGRPTRTVTYLPMLELMAELRRRDFTVCLVTGGGTEFVRAISEDLYGVPPQCVVGSLIAYEFVPASDGVGPHLRRTNELAGDANEGAVKVSNIQAQLGRRPILAAGNSGGDREMLEWVAGGDGPTLALLVDHDDADREFAYVGTAVTFSEPEPIADVAARSGWTVVSMARDWESVFPSLP</sequence>
<dbReference type="Gene3D" id="3.40.50.1000">
    <property type="entry name" value="HAD superfamily/HAD-like"/>
    <property type="match status" value="1"/>
</dbReference>
<evidence type="ECO:0000313" key="1">
    <source>
        <dbReference type="EMBL" id="GAA1948694.1"/>
    </source>
</evidence>
<dbReference type="RefSeq" id="WP_344042043.1">
    <property type="nucleotide sequence ID" value="NZ_BAAAPB010000001.1"/>
</dbReference>
<dbReference type="InterPro" id="IPR036412">
    <property type="entry name" value="HAD-like_sf"/>
</dbReference>